<dbReference type="Proteomes" id="UP001610063">
    <property type="component" value="Unassembled WGS sequence"/>
</dbReference>
<comment type="caution">
    <text evidence="2">The sequence shown here is derived from an EMBL/GenBank/DDBJ whole genome shotgun (WGS) entry which is preliminary data.</text>
</comment>
<keyword evidence="1" id="KW-0472">Membrane</keyword>
<reference evidence="2 3" key="1">
    <citation type="journal article" date="2013" name="Int. J. Syst. Evol. Microbiol.">
        <title>Marinoscillum luteum sp. nov., isolated from marine sediment.</title>
        <authorList>
            <person name="Cha I.T."/>
            <person name="Park S.J."/>
            <person name="Kim S.J."/>
            <person name="Kim J.G."/>
            <person name="Jung M.Y."/>
            <person name="Shin K.S."/>
            <person name="Kwon K.K."/>
            <person name="Yang S.H."/>
            <person name="Seo Y.S."/>
            <person name="Rhee S.K."/>
        </authorList>
    </citation>
    <scope>NUCLEOTIDE SEQUENCE [LARGE SCALE GENOMIC DNA]</scope>
    <source>
        <strain evidence="2 3">KCTC 23939</strain>
    </source>
</reference>
<gene>
    <name evidence="2" type="ORF">ACHKAR_18300</name>
</gene>
<sequence>MKAPGHILFLIGTFGVLFGVGTLIEHTQPAGLTDEALEPDILLSNSRTYFEEDAHGRSVMHLYNAIEAIKKIEQDLEPESKEKVDRAVVQLEQILQDMSGEIFDVKKLNEASVKALNALTYAELKISEHFVESHELGKAKLALKYGMLHVKHALVFAEGAKKEYEISIYTEMDSLIESDELSDKEIIQKLERMIEDLDNLGLQLD</sequence>
<keyword evidence="3" id="KW-1185">Reference proteome</keyword>
<feature type="transmembrane region" description="Helical" evidence="1">
    <location>
        <begin position="7"/>
        <end position="24"/>
    </location>
</feature>
<name>A0ABW7NCY8_9BACT</name>
<protein>
    <recommendedName>
        <fullName evidence="4">DUF5667 domain-containing protein</fullName>
    </recommendedName>
</protein>
<evidence type="ECO:0008006" key="4">
    <source>
        <dbReference type="Google" id="ProtNLM"/>
    </source>
</evidence>
<keyword evidence="1" id="KW-1133">Transmembrane helix</keyword>
<evidence type="ECO:0000313" key="3">
    <source>
        <dbReference type="Proteomes" id="UP001610063"/>
    </source>
</evidence>
<evidence type="ECO:0000256" key="1">
    <source>
        <dbReference type="SAM" id="Phobius"/>
    </source>
</evidence>
<evidence type="ECO:0000313" key="2">
    <source>
        <dbReference type="EMBL" id="MFH6985410.1"/>
    </source>
</evidence>
<keyword evidence="1" id="KW-0812">Transmembrane</keyword>
<dbReference type="EMBL" id="JBIPKE010000020">
    <property type="protein sequence ID" value="MFH6985410.1"/>
    <property type="molecule type" value="Genomic_DNA"/>
</dbReference>
<proteinExistence type="predicted"/>
<accession>A0ABW7NCY8</accession>
<organism evidence="2 3">
    <name type="scientific">Marinoscillum luteum</name>
    <dbReference type="NCBI Taxonomy" id="861051"/>
    <lineage>
        <taxon>Bacteria</taxon>
        <taxon>Pseudomonadati</taxon>
        <taxon>Bacteroidota</taxon>
        <taxon>Cytophagia</taxon>
        <taxon>Cytophagales</taxon>
        <taxon>Reichenbachiellaceae</taxon>
        <taxon>Marinoscillum</taxon>
    </lineage>
</organism>
<dbReference type="RefSeq" id="WP_395418871.1">
    <property type="nucleotide sequence ID" value="NZ_JBIPKE010000020.1"/>
</dbReference>